<dbReference type="EMBL" id="JACYGY010000001">
    <property type="protein sequence ID" value="MBE9464006.1"/>
    <property type="molecule type" value="Genomic_DNA"/>
</dbReference>
<reference evidence="2" key="1">
    <citation type="submission" date="2023-07" db="EMBL/GenBank/DDBJ databases">
        <title>Dyadobacter sp. nov 'subterranea' isolated from contaminted grondwater.</title>
        <authorList>
            <person name="Szabo I."/>
            <person name="Al-Omari J."/>
            <person name="Szerdahelyi S.G."/>
            <person name="Rado J."/>
        </authorList>
    </citation>
    <scope>NUCLEOTIDE SEQUENCE [LARGE SCALE GENOMIC DNA]</scope>
    <source>
        <strain evidence="2">UP-52</strain>
    </source>
</reference>
<organism evidence="1 2">
    <name type="scientific">Dyadobacter subterraneus</name>
    <dbReference type="NCBI Taxonomy" id="2773304"/>
    <lineage>
        <taxon>Bacteria</taxon>
        <taxon>Pseudomonadati</taxon>
        <taxon>Bacteroidota</taxon>
        <taxon>Cytophagia</taxon>
        <taxon>Cytophagales</taxon>
        <taxon>Spirosomataceae</taxon>
        <taxon>Dyadobacter</taxon>
    </lineage>
</organism>
<accession>A0ABR9WET6</accession>
<comment type="caution">
    <text evidence="1">The sequence shown here is derived from an EMBL/GenBank/DDBJ whole genome shotgun (WGS) entry which is preliminary data.</text>
</comment>
<gene>
    <name evidence="1" type="ORF">IEE83_19145</name>
</gene>
<evidence type="ECO:0000313" key="1">
    <source>
        <dbReference type="EMBL" id="MBE9464006.1"/>
    </source>
</evidence>
<evidence type="ECO:0000313" key="2">
    <source>
        <dbReference type="Proteomes" id="UP000634134"/>
    </source>
</evidence>
<protein>
    <submittedName>
        <fullName evidence="1">Uncharacterized protein</fullName>
    </submittedName>
</protein>
<name>A0ABR9WET6_9BACT</name>
<dbReference type="Proteomes" id="UP000634134">
    <property type="component" value="Unassembled WGS sequence"/>
</dbReference>
<proteinExistence type="predicted"/>
<sequence length="103" mass="12048">MAKVTDYKNWLSGVDLENHENVYQLYNSVSNFEGSGIFYTSKEITNTGNIYHVKAEGSEDTLLLENDENRFEFLDFLSSEYTDAEDKDIEKWYKLKEEIGRVD</sequence>
<dbReference type="RefSeq" id="WP_194122091.1">
    <property type="nucleotide sequence ID" value="NZ_JACYGY010000001.1"/>
</dbReference>
<keyword evidence="2" id="KW-1185">Reference proteome</keyword>